<evidence type="ECO:0000313" key="10">
    <source>
        <dbReference type="Proteomes" id="UP001313282"/>
    </source>
</evidence>
<feature type="region of interest" description="Disordered" evidence="6">
    <location>
        <begin position="21"/>
        <end position="47"/>
    </location>
</feature>
<evidence type="ECO:0000256" key="5">
    <source>
        <dbReference type="PROSITE-ProRule" id="PRU01240"/>
    </source>
</evidence>
<evidence type="ECO:0000256" key="7">
    <source>
        <dbReference type="SAM" id="SignalP"/>
    </source>
</evidence>
<accession>A0AAN8RDY4</accession>
<dbReference type="PANTHER" id="PTHR43806:SF11">
    <property type="entry name" value="CEREVISIN-RELATED"/>
    <property type="match status" value="1"/>
</dbReference>
<dbReference type="GO" id="GO:0004252">
    <property type="term" value="F:serine-type endopeptidase activity"/>
    <property type="evidence" value="ECO:0007669"/>
    <property type="project" value="UniProtKB-UniRule"/>
</dbReference>
<protein>
    <recommendedName>
        <fullName evidence="8">Peptidase S8/S53 domain-containing protein</fullName>
    </recommendedName>
</protein>
<evidence type="ECO:0000256" key="4">
    <source>
        <dbReference type="ARBA" id="ARBA00022825"/>
    </source>
</evidence>
<sequence>MRSQFIFTVALMTLQPTLAKPTSNRGSFRIKPRWDRSEPTESSETNLIPSTYGALKSEDDPTDPFDTYIITMKGTEARSWFDIFEEMGFNATENTKKQYFSHTNNESGYHNHIRRFETDFGEKIEAFGYNMRSFTMNLRESEADGLSGLEEVAIIEKNSVARPTVIEEDYIEVRNMTVGKFEKRQQGLAEIYVQKTAPWNLQRISTRDKVVTNGRNVTDMRYDYTYDSMAGLGVDVYLLDTGTNIEHKDFAGRAKREFNAFEGDDGKDMRGHGTHTAGTVASINYGVAKNANLLAMKVISNAGKAPAAGVIQAIDHAISRHNKRRKDADFKGSIISMSLSGPGTAESVKQVMLTAIQAGIHISMAAGNQNKDACTSWPARYSKELPIITVGASDINDKKAGFSNFGECVDIHAPGVAITSTYHKGPTSIASLQGTSMACPAVTGIIADELVKNPRLRYNPLGMKRHLISMSAGVAVVGVKNGEGLANNGFQGTSDEIFIP</sequence>
<dbReference type="PRINTS" id="PR00723">
    <property type="entry name" value="SUBTILISIN"/>
</dbReference>
<dbReference type="PROSITE" id="PS51892">
    <property type="entry name" value="SUBTILASE"/>
    <property type="match status" value="1"/>
</dbReference>
<proteinExistence type="inferred from homology"/>
<dbReference type="GO" id="GO:0006508">
    <property type="term" value="P:proteolysis"/>
    <property type="evidence" value="ECO:0007669"/>
    <property type="project" value="UniProtKB-KW"/>
</dbReference>
<feature type="domain" description="Peptidase S8/S53" evidence="8">
    <location>
        <begin position="233"/>
        <end position="471"/>
    </location>
</feature>
<evidence type="ECO:0000259" key="8">
    <source>
        <dbReference type="Pfam" id="PF00082"/>
    </source>
</evidence>
<dbReference type="InterPro" id="IPR034193">
    <property type="entry name" value="PCSK9_ProteinaseK-like"/>
</dbReference>
<reference evidence="9 10" key="1">
    <citation type="submission" date="2019-10" db="EMBL/GenBank/DDBJ databases">
        <authorList>
            <person name="Palmer J.M."/>
        </authorList>
    </citation>
    <scope>NUCLEOTIDE SEQUENCE [LARGE SCALE GENOMIC DNA]</scope>
    <source>
        <strain evidence="9 10">TWF718</strain>
    </source>
</reference>
<dbReference type="CDD" id="cd04077">
    <property type="entry name" value="Peptidases_S8_PCSK9_ProteinaseK_like"/>
    <property type="match status" value="1"/>
</dbReference>
<evidence type="ECO:0000256" key="1">
    <source>
        <dbReference type="ARBA" id="ARBA00011073"/>
    </source>
</evidence>
<dbReference type="AlphaFoldDB" id="A0AAN8RDY4"/>
<dbReference type="InterPro" id="IPR000209">
    <property type="entry name" value="Peptidase_S8/S53_dom"/>
</dbReference>
<dbReference type="InterPro" id="IPR015500">
    <property type="entry name" value="Peptidase_S8_subtilisin-rel"/>
</dbReference>
<organism evidence="9 10">
    <name type="scientific">Orbilia javanica</name>
    <dbReference type="NCBI Taxonomy" id="47235"/>
    <lineage>
        <taxon>Eukaryota</taxon>
        <taxon>Fungi</taxon>
        <taxon>Dikarya</taxon>
        <taxon>Ascomycota</taxon>
        <taxon>Pezizomycotina</taxon>
        <taxon>Orbiliomycetes</taxon>
        <taxon>Orbiliales</taxon>
        <taxon>Orbiliaceae</taxon>
        <taxon>Orbilia</taxon>
    </lineage>
</organism>
<dbReference type="Pfam" id="PF00082">
    <property type="entry name" value="Peptidase_S8"/>
    <property type="match status" value="1"/>
</dbReference>
<gene>
    <name evidence="9" type="ORF">TWF718_007522</name>
</gene>
<name>A0AAN8RDY4_9PEZI</name>
<dbReference type="SUPFAM" id="SSF52743">
    <property type="entry name" value="Subtilisin-like"/>
    <property type="match status" value="1"/>
</dbReference>
<dbReference type="InterPro" id="IPR036852">
    <property type="entry name" value="Peptidase_S8/S53_dom_sf"/>
</dbReference>
<dbReference type="Proteomes" id="UP001313282">
    <property type="component" value="Unassembled WGS sequence"/>
</dbReference>
<keyword evidence="7" id="KW-0732">Signal</keyword>
<dbReference type="PROSITE" id="PS00138">
    <property type="entry name" value="SUBTILASE_SER"/>
    <property type="match status" value="1"/>
</dbReference>
<feature type="active site" description="Charge relay system" evidence="5">
    <location>
        <position position="272"/>
    </location>
</feature>
<dbReference type="Gene3D" id="3.40.50.200">
    <property type="entry name" value="Peptidase S8/S53 domain"/>
    <property type="match status" value="1"/>
</dbReference>
<keyword evidence="2 5" id="KW-0645">Protease</keyword>
<feature type="active site" description="Charge relay system" evidence="5">
    <location>
        <position position="240"/>
    </location>
</feature>
<dbReference type="InterPro" id="IPR050131">
    <property type="entry name" value="Peptidase_S8_subtilisin-like"/>
</dbReference>
<dbReference type="InterPro" id="IPR023828">
    <property type="entry name" value="Peptidase_S8_Ser-AS"/>
</dbReference>
<keyword evidence="10" id="KW-1185">Reference proteome</keyword>
<feature type="active site" description="Charge relay system" evidence="5">
    <location>
        <position position="436"/>
    </location>
</feature>
<feature type="signal peptide" evidence="7">
    <location>
        <begin position="1"/>
        <end position="19"/>
    </location>
</feature>
<evidence type="ECO:0000256" key="6">
    <source>
        <dbReference type="SAM" id="MobiDB-lite"/>
    </source>
</evidence>
<comment type="similarity">
    <text evidence="1 5">Belongs to the peptidase S8 family.</text>
</comment>
<dbReference type="PANTHER" id="PTHR43806">
    <property type="entry name" value="PEPTIDASE S8"/>
    <property type="match status" value="1"/>
</dbReference>
<feature type="chain" id="PRO_5042833278" description="Peptidase S8/S53 domain-containing protein" evidence="7">
    <location>
        <begin position="20"/>
        <end position="500"/>
    </location>
</feature>
<evidence type="ECO:0000256" key="3">
    <source>
        <dbReference type="ARBA" id="ARBA00022801"/>
    </source>
</evidence>
<comment type="caution">
    <text evidence="9">The sequence shown here is derived from an EMBL/GenBank/DDBJ whole genome shotgun (WGS) entry which is preliminary data.</text>
</comment>
<keyword evidence="4 5" id="KW-0720">Serine protease</keyword>
<keyword evidence="3 5" id="KW-0378">Hydrolase</keyword>
<evidence type="ECO:0000256" key="2">
    <source>
        <dbReference type="ARBA" id="ARBA00022670"/>
    </source>
</evidence>
<dbReference type="FunFam" id="3.40.50.200:FF:000007">
    <property type="entry name" value="Subtilisin-like serine protease"/>
    <property type="match status" value="1"/>
</dbReference>
<dbReference type="EMBL" id="JAVHNR010000004">
    <property type="protein sequence ID" value="KAK6345612.1"/>
    <property type="molecule type" value="Genomic_DNA"/>
</dbReference>
<evidence type="ECO:0000313" key="9">
    <source>
        <dbReference type="EMBL" id="KAK6345612.1"/>
    </source>
</evidence>